<dbReference type="RefSeq" id="WP_189058294.1">
    <property type="nucleotide sequence ID" value="NZ_BMOR01000018.1"/>
</dbReference>
<keyword evidence="2" id="KW-1185">Reference proteome</keyword>
<reference evidence="2" key="1">
    <citation type="journal article" date="2019" name="Int. J. Syst. Evol. Microbiol.">
        <title>The Global Catalogue of Microorganisms (GCM) 10K type strain sequencing project: providing services to taxonomists for standard genome sequencing and annotation.</title>
        <authorList>
            <consortium name="The Broad Institute Genomics Platform"/>
            <consortium name="The Broad Institute Genome Sequencing Center for Infectious Disease"/>
            <person name="Wu L."/>
            <person name="Ma J."/>
        </authorList>
    </citation>
    <scope>NUCLEOTIDE SEQUENCE [LARGE SCALE GENOMIC DNA]</scope>
    <source>
        <strain evidence="2">JCM 16918</strain>
    </source>
</reference>
<accession>A0ABQ2JA16</accession>
<name>A0ABQ2JA16_9DEIO</name>
<sequence length="254" mass="28625">MLLEPPEQRAYATGKIGVITAAYLLTLHNFYDRPSPHSALTRARMTRLTAQLWTQAQHVMPLWDEEYVHSSAVDILGTLLDTDPSDRAEGCATILCTAASNIAIAAHLDQTEAAANLLGLAMYHHFRLERSFTPPRPALLVRSPTSREQLYFEVLHHVGFQANFVDDEADELWQGLQERVRRRLEVAPQPSQPERAAVERYRKLLSTVTNERTWIGTSLRTIAGSYVPYDPTYTAWTADSCLEALIAQRRNIIG</sequence>
<gene>
    <name evidence="1" type="ORF">GCM10010842_30660</name>
</gene>
<evidence type="ECO:0000313" key="2">
    <source>
        <dbReference type="Proteomes" id="UP000645517"/>
    </source>
</evidence>
<evidence type="ECO:0000313" key="1">
    <source>
        <dbReference type="EMBL" id="GGN43316.1"/>
    </source>
</evidence>
<comment type="caution">
    <text evidence="1">The sequence shown here is derived from an EMBL/GenBank/DDBJ whole genome shotgun (WGS) entry which is preliminary data.</text>
</comment>
<dbReference type="Proteomes" id="UP000645517">
    <property type="component" value="Unassembled WGS sequence"/>
</dbReference>
<proteinExistence type="predicted"/>
<protein>
    <submittedName>
        <fullName evidence="1">Uncharacterized protein</fullName>
    </submittedName>
</protein>
<dbReference type="EMBL" id="BMOR01000018">
    <property type="protein sequence ID" value="GGN43316.1"/>
    <property type="molecule type" value="Genomic_DNA"/>
</dbReference>
<organism evidence="1 2">
    <name type="scientific">Deinococcus daejeonensis</name>
    <dbReference type="NCBI Taxonomy" id="1007098"/>
    <lineage>
        <taxon>Bacteria</taxon>
        <taxon>Thermotogati</taxon>
        <taxon>Deinococcota</taxon>
        <taxon>Deinococci</taxon>
        <taxon>Deinococcales</taxon>
        <taxon>Deinococcaceae</taxon>
        <taxon>Deinococcus</taxon>
    </lineage>
</organism>